<dbReference type="STRING" id="1774969.AUC69_05755"/>
<comment type="caution">
    <text evidence="8">The sequence shown here is derived from an EMBL/GenBank/DDBJ whole genome shotgun (WGS) entry which is preliminary data.</text>
</comment>
<accession>A0A1E3W7H1</accession>
<dbReference type="PRINTS" id="PR00344">
    <property type="entry name" value="BCTRLSENSOR"/>
</dbReference>
<dbReference type="Proteomes" id="UP000094472">
    <property type="component" value="Unassembled WGS sequence"/>
</dbReference>
<dbReference type="EMBL" id="LPWF01000004">
    <property type="protein sequence ID" value="ODS01744.1"/>
    <property type="molecule type" value="Genomic_DNA"/>
</dbReference>
<evidence type="ECO:0000313" key="8">
    <source>
        <dbReference type="EMBL" id="ODS01744.1"/>
    </source>
</evidence>
<dbReference type="SMART" id="SM00387">
    <property type="entry name" value="HATPase_c"/>
    <property type="match status" value="1"/>
</dbReference>
<feature type="region of interest" description="Disordered" evidence="6">
    <location>
        <begin position="173"/>
        <end position="192"/>
    </location>
</feature>
<dbReference type="GO" id="GO:0004673">
    <property type="term" value="F:protein histidine kinase activity"/>
    <property type="evidence" value="ECO:0007669"/>
    <property type="project" value="UniProtKB-EC"/>
</dbReference>
<dbReference type="InterPro" id="IPR050736">
    <property type="entry name" value="Sensor_HK_Regulatory"/>
</dbReference>
<dbReference type="EC" id="2.7.13.3" evidence="2"/>
<dbReference type="SUPFAM" id="SSF55874">
    <property type="entry name" value="ATPase domain of HSP90 chaperone/DNA topoisomerase II/histidine kinase"/>
    <property type="match status" value="1"/>
</dbReference>
<dbReference type="InterPro" id="IPR005467">
    <property type="entry name" value="His_kinase_dom"/>
</dbReference>
<evidence type="ECO:0000256" key="4">
    <source>
        <dbReference type="ARBA" id="ARBA00022777"/>
    </source>
</evidence>
<evidence type="ECO:0000256" key="1">
    <source>
        <dbReference type="ARBA" id="ARBA00000085"/>
    </source>
</evidence>
<organism evidence="8 9">
    <name type="scientific">Methyloceanibacter superfactus</name>
    <dbReference type="NCBI Taxonomy" id="1774969"/>
    <lineage>
        <taxon>Bacteria</taxon>
        <taxon>Pseudomonadati</taxon>
        <taxon>Pseudomonadota</taxon>
        <taxon>Alphaproteobacteria</taxon>
        <taxon>Hyphomicrobiales</taxon>
        <taxon>Hyphomicrobiaceae</taxon>
        <taxon>Methyloceanibacter</taxon>
    </lineage>
</organism>
<dbReference type="InterPro" id="IPR003594">
    <property type="entry name" value="HATPase_dom"/>
</dbReference>
<dbReference type="PANTHER" id="PTHR43711">
    <property type="entry name" value="TWO-COMPONENT HISTIDINE KINASE"/>
    <property type="match status" value="1"/>
</dbReference>
<evidence type="ECO:0000313" key="9">
    <source>
        <dbReference type="Proteomes" id="UP000094472"/>
    </source>
</evidence>
<keyword evidence="4" id="KW-0418">Kinase</keyword>
<evidence type="ECO:0000256" key="2">
    <source>
        <dbReference type="ARBA" id="ARBA00012438"/>
    </source>
</evidence>
<evidence type="ECO:0000259" key="7">
    <source>
        <dbReference type="PROSITE" id="PS50109"/>
    </source>
</evidence>
<protein>
    <recommendedName>
        <fullName evidence="2">histidine kinase</fullName>
        <ecNumber evidence="2">2.7.13.3</ecNumber>
    </recommendedName>
</protein>
<dbReference type="Gene3D" id="3.30.565.10">
    <property type="entry name" value="Histidine kinase-like ATPase, C-terminal domain"/>
    <property type="match status" value="1"/>
</dbReference>
<dbReference type="Pfam" id="PF02518">
    <property type="entry name" value="HATPase_c"/>
    <property type="match status" value="1"/>
</dbReference>
<keyword evidence="9" id="KW-1185">Reference proteome</keyword>
<dbReference type="InterPro" id="IPR036890">
    <property type="entry name" value="HATPase_C_sf"/>
</dbReference>
<reference evidence="8 9" key="1">
    <citation type="journal article" date="2016" name="Environ. Microbiol.">
        <title>New Methyloceanibacter diversity from North Sea sediments includes methanotroph containing solely the soluble methane monooxygenase.</title>
        <authorList>
            <person name="Vekeman B."/>
            <person name="Kerckhof F.M."/>
            <person name="Cremers G."/>
            <person name="de Vos P."/>
            <person name="Vandamme P."/>
            <person name="Boon N."/>
            <person name="Op den Camp H.J."/>
            <person name="Heylen K."/>
        </authorList>
    </citation>
    <scope>NUCLEOTIDE SEQUENCE [LARGE SCALE GENOMIC DNA]</scope>
    <source>
        <strain evidence="8 9">R-67175</strain>
    </source>
</reference>
<proteinExistence type="predicted"/>
<evidence type="ECO:0000256" key="3">
    <source>
        <dbReference type="ARBA" id="ARBA00022679"/>
    </source>
</evidence>
<name>A0A1E3W7H1_9HYPH</name>
<gene>
    <name evidence="8" type="ORF">AUC69_05755</name>
</gene>
<comment type="catalytic activity">
    <reaction evidence="1">
        <text>ATP + protein L-histidine = ADP + protein N-phospho-L-histidine.</text>
        <dbReference type="EC" id="2.7.13.3"/>
    </reaction>
</comment>
<evidence type="ECO:0000256" key="5">
    <source>
        <dbReference type="ARBA" id="ARBA00023012"/>
    </source>
</evidence>
<keyword evidence="5" id="KW-0902">Two-component regulatory system</keyword>
<dbReference type="AlphaFoldDB" id="A0A1E3W7H1"/>
<dbReference type="PROSITE" id="PS50109">
    <property type="entry name" value="HIS_KIN"/>
    <property type="match status" value="1"/>
</dbReference>
<dbReference type="InterPro" id="IPR004358">
    <property type="entry name" value="Sig_transdc_His_kin-like_C"/>
</dbReference>
<keyword evidence="3" id="KW-0808">Transferase</keyword>
<evidence type="ECO:0000256" key="6">
    <source>
        <dbReference type="SAM" id="MobiDB-lite"/>
    </source>
</evidence>
<feature type="domain" description="Histidine kinase" evidence="7">
    <location>
        <begin position="1"/>
        <end position="202"/>
    </location>
</feature>
<dbReference type="PANTHER" id="PTHR43711:SF1">
    <property type="entry name" value="HISTIDINE KINASE 1"/>
    <property type="match status" value="1"/>
</dbReference>
<sequence length="202" mass="22033">MEIIQHDVQRLDRLISDISDASRLDAELAREDAEPVAMDELLRATVSLFNDIHRDDTPEVVLDIAYAPGAHPYRVSGHDSRLHQVIVNLLENAISFSPPGRPVAVVARRIGPDVQIAVEDEGPGIPEENLERVFERFYTDRPQENFGQNSGLGLNISRQIIVAHGGRLYAENRPAAGAGRGKGDTPSGMSGGARFVIRLPAA</sequence>
<dbReference type="GO" id="GO:0000160">
    <property type="term" value="P:phosphorelay signal transduction system"/>
    <property type="evidence" value="ECO:0007669"/>
    <property type="project" value="UniProtKB-KW"/>
</dbReference>